<sequence>MPYNIGGVGSLQYNIQNTLLAWYHKFFDAQAHSDLTATSVDKCVIAEVVQQEIGYALNEDDLNTLENSEVSHSDIRTSCGQFKGTS</sequence>
<dbReference type="EMBL" id="JBANQN010000010">
    <property type="protein sequence ID" value="KAK6778394.1"/>
    <property type="molecule type" value="Genomic_DNA"/>
</dbReference>
<protein>
    <submittedName>
        <fullName evidence="1">Uncharacterized protein</fullName>
    </submittedName>
</protein>
<evidence type="ECO:0000313" key="2">
    <source>
        <dbReference type="Proteomes" id="UP001371456"/>
    </source>
</evidence>
<keyword evidence="2" id="KW-1185">Reference proteome</keyword>
<dbReference type="Proteomes" id="UP001371456">
    <property type="component" value="Unassembled WGS sequence"/>
</dbReference>
<reference evidence="1 2" key="1">
    <citation type="submission" date="2024-02" db="EMBL/GenBank/DDBJ databases">
        <title>de novo genome assembly of Solanum bulbocastanum strain 11H21.</title>
        <authorList>
            <person name="Hosaka A.J."/>
        </authorList>
    </citation>
    <scope>NUCLEOTIDE SEQUENCE [LARGE SCALE GENOMIC DNA]</scope>
    <source>
        <tissue evidence="1">Young leaves</tissue>
    </source>
</reference>
<proteinExistence type="predicted"/>
<gene>
    <name evidence="1" type="ORF">RDI58_025112</name>
</gene>
<name>A0AAN8SZH3_SOLBU</name>
<evidence type="ECO:0000313" key="1">
    <source>
        <dbReference type="EMBL" id="KAK6778394.1"/>
    </source>
</evidence>
<comment type="caution">
    <text evidence="1">The sequence shown here is derived from an EMBL/GenBank/DDBJ whole genome shotgun (WGS) entry which is preliminary data.</text>
</comment>
<dbReference type="AlphaFoldDB" id="A0AAN8SZH3"/>
<accession>A0AAN8SZH3</accession>
<organism evidence="1 2">
    <name type="scientific">Solanum bulbocastanum</name>
    <name type="common">Wild potato</name>
    <dbReference type="NCBI Taxonomy" id="147425"/>
    <lineage>
        <taxon>Eukaryota</taxon>
        <taxon>Viridiplantae</taxon>
        <taxon>Streptophyta</taxon>
        <taxon>Embryophyta</taxon>
        <taxon>Tracheophyta</taxon>
        <taxon>Spermatophyta</taxon>
        <taxon>Magnoliopsida</taxon>
        <taxon>eudicotyledons</taxon>
        <taxon>Gunneridae</taxon>
        <taxon>Pentapetalae</taxon>
        <taxon>asterids</taxon>
        <taxon>lamiids</taxon>
        <taxon>Solanales</taxon>
        <taxon>Solanaceae</taxon>
        <taxon>Solanoideae</taxon>
        <taxon>Solaneae</taxon>
        <taxon>Solanum</taxon>
    </lineage>
</organism>